<keyword evidence="9" id="KW-0547">Nucleotide-binding</keyword>
<dbReference type="GO" id="GO:0005524">
    <property type="term" value="F:ATP binding"/>
    <property type="evidence" value="ECO:0007669"/>
    <property type="project" value="UniProtKB-KW"/>
</dbReference>
<dbReference type="InterPro" id="IPR013767">
    <property type="entry name" value="PAS_fold"/>
</dbReference>
<gene>
    <name evidence="16" type="ORF">GGR04_003299</name>
</gene>
<feature type="domain" description="PAC" evidence="15">
    <location>
        <begin position="253"/>
        <end position="306"/>
    </location>
</feature>
<protein>
    <recommendedName>
        <fullName evidence="3">Blue-light-activated histidine kinase</fullName>
        <ecNumber evidence="2">2.7.13.3</ecNumber>
    </recommendedName>
</protein>
<evidence type="ECO:0000256" key="8">
    <source>
        <dbReference type="ARBA" id="ARBA00022737"/>
    </source>
</evidence>
<keyword evidence="6" id="KW-0288">FMN</keyword>
<keyword evidence="4" id="KW-0597">Phosphoprotein</keyword>
<accession>A0A7W6H6D0</accession>
<keyword evidence="17" id="KW-1185">Reference proteome</keyword>
<dbReference type="GO" id="GO:0004673">
    <property type="term" value="F:protein histidine kinase activity"/>
    <property type="evidence" value="ECO:0007669"/>
    <property type="project" value="UniProtKB-EC"/>
</dbReference>
<dbReference type="Gene3D" id="3.30.450.20">
    <property type="entry name" value="PAS domain"/>
    <property type="match status" value="1"/>
</dbReference>
<evidence type="ECO:0000256" key="10">
    <source>
        <dbReference type="ARBA" id="ARBA00022777"/>
    </source>
</evidence>
<dbReference type="Proteomes" id="UP000542776">
    <property type="component" value="Unassembled WGS sequence"/>
</dbReference>
<evidence type="ECO:0000256" key="7">
    <source>
        <dbReference type="ARBA" id="ARBA00022679"/>
    </source>
</evidence>
<evidence type="ECO:0000256" key="3">
    <source>
        <dbReference type="ARBA" id="ARBA00021740"/>
    </source>
</evidence>
<evidence type="ECO:0000313" key="17">
    <source>
        <dbReference type="Proteomes" id="UP000542776"/>
    </source>
</evidence>
<dbReference type="InterPro" id="IPR035965">
    <property type="entry name" value="PAS-like_dom_sf"/>
</dbReference>
<dbReference type="EC" id="2.7.13.3" evidence="2"/>
<evidence type="ECO:0000259" key="15">
    <source>
        <dbReference type="PROSITE" id="PS50113"/>
    </source>
</evidence>
<dbReference type="Gene3D" id="3.30.450.40">
    <property type="match status" value="1"/>
</dbReference>
<name>A0A7W6H6D0_9HYPH</name>
<dbReference type="InterPro" id="IPR000700">
    <property type="entry name" value="PAS-assoc_C"/>
</dbReference>
<dbReference type="RefSeq" id="WP_183200983.1">
    <property type="nucleotide sequence ID" value="NZ_JACIEK010000010.1"/>
</dbReference>
<keyword evidence="5" id="KW-0285">Flavoprotein</keyword>
<dbReference type="InterPro" id="IPR003018">
    <property type="entry name" value="GAF"/>
</dbReference>
<feature type="region of interest" description="Disordered" evidence="13">
    <location>
        <begin position="489"/>
        <end position="508"/>
    </location>
</feature>
<evidence type="ECO:0000256" key="2">
    <source>
        <dbReference type="ARBA" id="ARBA00012438"/>
    </source>
</evidence>
<feature type="domain" description="PAS" evidence="14">
    <location>
        <begin position="179"/>
        <end position="250"/>
    </location>
</feature>
<dbReference type="EMBL" id="JACIEK010000010">
    <property type="protein sequence ID" value="MBB3999429.1"/>
    <property type="molecule type" value="Genomic_DNA"/>
</dbReference>
<dbReference type="PANTHER" id="PTHR41523:SF8">
    <property type="entry name" value="ETHYLENE RESPONSE SENSOR PROTEIN"/>
    <property type="match status" value="1"/>
</dbReference>
<dbReference type="InterPro" id="IPR011102">
    <property type="entry name" value="Sig_transdc_His_kinase_HWE"/>
</dbReference>
<evidence type="ECO:0000256" key="9">
    <source>
        <dbReference type="ARBA" id="ARBA00022741"/>
    </source>
</evidence>
<dbReference type="Pfam" id="PF01590">
    <property type="entry name" value="GAF"/>
    <property type="match status" value="1"/>
</dbReference>
<evidence type="ECO:0000256" key="11">
    <source>
        <dbReference type="ARBA" id="ARBA00022840"/>
    </source>
</evidence>
<keyword evidence="7" id="KW-0808">Transferase</keyword>
<dbReference type="InterPro" id="IPR036890">
    <property type="entry name" value="HATPase_C_sf"/>
</dbReference>
<dbReference type="PROSITE" id="PS50112">
    <property type="entry name" value="PAS"/>
    <property type="match status" value="1"/>
</dbReference>
<dbReference type="InterPro" id="IPR029016">
    <property type="entry name" value="GAF-like_dom_sf"/>
</dbReference>
<evidence type="ECO:0000256" key="12">
    <source>
        <dbReference type="ARBA" id="ARBA00023026"/>
    </source>
</evidence>
<evidence type="ECO:0000259" key="14">
    <source>
        <dbReference type="PROSITE" id="PS50112"/>
    </source>
</evidence>
<comment type="caution">
    <text evidence="16">The sequence shown here is derived from an EMBL/GenBank/DDBJ whole genome shotgun (WGS) entry which is preliminary data.</text>
</comment>
<proteinExistence type="predicted"/>
<dbReference type="SUPFAM" id="SSF55785">
    <property type="entry name" value="PYP-like sensor domain (PAS domain)"/>
    <property type="match status" value="1"/>
</dbReference>
<dbReference type="NCBIfam" id="TIGR00229">
    <property type="entry name" value="sensory_box"/>
    <property type="match status" value="1"/>
</dbReference>
<dbReference type="Pfam" id="PF07536">
    <property type="entry name" value="HWE_HK"/>
    <property type="match status" value="1"/>
</dbReference>
<dbReference type="Pfam" id="PF00989">
    <property type="entry name" value="PAS"/>
    <property type="match status" value="1"/>
</dbReference>
<dbReference type="CDD" id="cd00130">
    <property type="entry name" value="PAS"/>
    <property type="match status" value="1"/>
</dbReference>
<keyword evidence="10" id="KW-0418">Kinase</keyword>
<dbReference type="GO" id="GO:0006355">
    <property type="term" value="P:regulation of DNA-templated transcription"/>
    <property type="evidence" value="ECO:0007669"/>
    <property type="project" value="InterPro"/>
</dbReference>
<dbReference type="PANTHER" id="PTHR41523">
    <property type="entry name" value="TWO-COMPONENT SYSTEM SENSOR PROTEIN"/>
    <property type="match status" value="1"/>
</dbReference>
<keyword evidence="8" id="KW-0677">Repeat</keyword>
<dbReference type="SMART" id="SM00091">
    <property type="entry name" value="PAS"/>
    <property type="match status" value="1"/>
</dbReference>
<dbReference type="SMART" id="SM00911">
    <property type="entry name" value="HWE_HK"/>
    <property type="match status" value="1"/>
</dbReference>
<evidence type="ECO:0000313" key="16">
    <source>
        <dbReference type="EMBL" id="MBB3999429.1"/>
    </source>
</evidence>
<dbReference type="SUPFAM" id="SSF55781">
    <property type="entry name" value="GAF domain-like"/>
    <property type="match status" value="1"/>
</dbReference>
<dbReference type="AlphaFoldDB" id="A0A7W6H6D0"/>
<sequence>MSSAIPSPCGEETERSAALHSYGLLDTPRQQDFDDIARMASQVCGTPMAVVNLVDTRRQFFLAEVGLGVRETPLETSFCGRAILEQDMLVVPDARRDPRFDGNPLVHGEAGLKFYAGALLKTADGITIGTMCVLDTKPRELDEHQIEMLRFLARQAMTQMELRRSLAAQDRLLAQARASEARHRQILDSAVDFAMFTSDLGDEVTFWSVGAERVLGWSEGEMLGRSADVIFTPEDRATGAPDRERAAARGEGRALDERWHLRKDGARFWASGEMMPLMDDADRHVGYVKILRDRTEQRKSELQREELTQELAHRMKNTLAMVQAIATQTFRTAKSLDEGRDALSGRLIALGRAQDILTGSGADATEIRHLVDDALRPHRSGEGRIVVAGPSLELSPDQGLGLSLAIHELATNAAKYGALSVAEGEVWIDWTIAADRSFTFHWRESGGPVVETPTRTGFGSRLIERIVAPYFDGTGKLTFDPSGARFDLTGTIAPPCDRSPQQPRHRTP</sequence>
<evidence type="ECO:0000256" key="6">
    <source>
        <dbReference type="ARBA" id="ARBA00022643"/>
    </source>
</evidence>
<comment type="catalytic activity">
    <reaction evidence="1">
        <text>ATP + protein L-histidine = ADP + protein N-phospho-L-histidine.</text>
        <dbReference type="EC" id="2.7.13.3"/>
    </reaction>
</comment>
<evidence type="ECO:0000256" key="5">
    <source>
        <dbReference type="ARBA" id="ARBA00022630"/>
    </source>
</evidence>
<dbReference type="Gene3D" id="3.30.565.10">
    <property type="entry name" value="Histidine kinase-like ATPase, C-terminal domain"/>
    <property type="match status" value="1"/>
</dbReference>
<evidence type="ECO:0000256" key="1">
    <source>
        <dbReference type="ARBA" id="ARBA00000085"/>
    </source>
</evidence>
<organism evidence="16 17">
    <name type="scientific">Aureimonas pseudogalii</name>
    <dbReference type="NCBI Taxonomy" id="1744844"/>
    <lineage>
        <taxon>Bacteria</taxon>
        <taxon>Pseudomonadati</taxon>
        <taxon>Pseudomonadota</taxon>
        <taxon>Alphaproteobacteria</taxon>
        <taxon>Hyphomicrobiales</taxon>
        <taxon>Aurantimonadaceae</taxon>
        <taxon>Aureimonas</taxon>
    </lineage>
</organism>
<evidence type="ECO:0000256" key="4">
    <source>
        <dbReference type="ARBA" id="ARBA00022553"/>
    </source>
</evidence>
<keyword evidence="11" id="KW-0067">ATP-binding</keyword>
<dbReference type="InterPro" id="IPR000014">
    <property type="entry name" value="PAS"/>
</dbReference>
<dbReference type="PROSITE" id="PS50113">
    <property type="entry name" value="PAC"/>
    <property type="match status" value="1"/>
</dbReference>
<reference evidence="16 17" key="1">
    <citation type="submission" date="2020-08" db="EMBL/GenBank/DDBJ databases">
        <title>Genomic Encyclopedia of Type Strains, Phase IV (KMG-IV): sequencing the most valuable type-strain genomes for metagenomic binning, comparative biology and taxonomic classification.</title>
        <authorList>
            <person name="Goeker M."/>
        </authorList>
    </citation>
    <scope>NUCLEOTIDE SEQUENCE [LARGE SCALE GENOMIC DNA]</scope>
    <source>
        <strain evidence="16 17">DSM 102238</strain>
    </source>
</reference>
<keyword evidence="12" id="KW-0843">Virulence</keyword>
<dbReference type="SMART" id="SM00065">
    <property type="entry name" value="GAF"/>
    <property type="match status" value="1"/>
</dbReference>
<evidence type="ECO:0000256" key="13">
    <source>
        <dbReference type="SAM" id="MobiDB-lite"/>
    </source>
</evidence>